<evidence type="ECO:0000313" key="3">
    <source>
        <dbReference type="Proteomes" id="UP001595528"/>
    </source>
</evidence>
<dbReference type="PANTHER" id="PTHR37461">
    <property type="entry name" value="ANTI-SIGMA-K FACTOR RSKA"/>
    <property type="match status" value="1"/>
</dbReference>
<gene>
    <name evidence="2" type="ORF">ACFOGJ_24760</name>
</gene>
<dbReference type="RefSeq" id="WP_379905694.1">
    <property type="nucleotide sequence ID" value="NZ_JBHRTR010000046.1"/>
</dbReference>
<dbReference type="Pfam" id="PF13490">
    <property type="entry name" value="zf-HC2"/>
    <property type="match status" value="1"/>
</dbReference>
<dbReference type="EMBL" id="JBHRTR010000046">
    <property type="protein sequence ID" value="MFC3230483.1"/>
    <property type="molecule type" value="Genomic_DNA"/>
</dbReference>
<accession>A0ABV7L7B2</accession>
<dbReference type="InterPro" id="IPR027383">
    <property type="entry name" value="Znf_put"/>
</dbReference>
<sequence length="235" mass="24789">MSVDRPDEDLAARLGAYLDGELPPDEAAEVEGLLFRDAAAGQLYRGMKADRALLSADLNAAANRPAGDLLAVIDREFAARKDAPAGGAAAPRGRAWRPQGAAAADVLVVVIGGAGWWTEYRIGNAMIRLEASHETVRGEIQAAVSRALETQVSGQTVAWSGDGISGEVTPVRTYRSASGDWCREYLRSTRLQGRELSVRGLACRNADGVWVTVRAEPVEKAGDAASGGTDGQESL</sequence>
<evidence type="ECO:0000259" key="1">
    <source>
        <dbReference type="Pfam" id="PF13490"/>
    </source>
</evidence>
<reference evidence="3" key="1">
    <citation type="journal article" date="2019" name="Int. J. Syst. Evol. Microbiol.">
        <title>The Global Catalogue of Microorganisms (GCM) 10K type strain sequencing project: providing services to taxonomists for standard genome sequencing and annotation.</title>
        <authorList>
            <consortium name="The Broad Institute Genomics Platform"/>
            <consortium name="The Broad Institute Genome Sequencing Center for Infectious Disease"/>
            <person name="Wu L."/>
            <person name="Ma J."/>
        </authorList>
    </citation>
    <scope>NUCLEOTIDE SEQUENCE [LARGE SCALE GENOMIC DNA]</scope>
    <source>
        <strain evidence="3">KCTC 42964</strain>
    </source>
</reference>
<feature type="domain" description="Putative zinc-finger" evidence="1">
    <location>
        <begin position="9"/>
        <end position="31"/>
    </location>
</feature>
<keyword evidence="3" id="KW-1185">Reference proteome</keyword>
<proteinExistence type="predicted"/>
<comment type="caution">
    <text evidence="2">The sequence shown here is derived from an EMBL/GenBank/DDBJ whole genome shotgun (WGS) entry which is preliminary data.</text>
</comment>
<evidence type="ECO:0000313" key="2">
    <source>
        <dbReference type="EMBL" id="MFC3230483.1"/>
    </source>
</evidence>
<organism evidence="2 3">
    <name type="scientific">Marinibaculum pumilum</name>
    <dbReference type="NCBI Taxonomy" id="1766165"/>
    <lineage>
        <taxon>Bacteria</taxon>
        <taxon>Pseudomonadati</taxon>
        <taxon>Pseudomonadota</taxon>
        <taxon>Alphaproteobacteria</taxon>
        <taxon>Rhodospirillales</taxon>
        <taxon>Rhodospirillaceae</taxon>
        <taxon>Marinibaculum</taxon>
    </lineage>
</organism>
<name>A0ABV7L7B2_9PROT</name>
<dbReference type="Proteomes" id="UP001595528">
    <property type="component" value="Unassembled WGS sequence"/>
</dbReference>
<protein>
    <submittedName>
        <fullName evidence="2">Zf-HC2 domain-containing protein</fullName>
    </submittedName>
</protein>
<dbReference type="InterPro" id="IPR051474">
    <property type="entry name" value="Anti-sigma-K/W_factor"/>
</dbReference>
<dbReference type="PANTHER" id="PTHR37461:SF1">
    <property type="entry name" value="ANTI-SIGMA-K FACTOR RSKA"/>
    <property type="match status" value="1"/>
</dbReference>